<accession>A0A6N2KA49</accession>
<protein>
    <submittedName>
        <fullName evidence="2">Uncharacterized protein</fullName>
    </submittedName>
</protein>
<sequence>MVNTFRYIMARLNPLNQQCSLKISMIIALWLLHTINLLITVNISIILVQLTQPISIMILCLLSMDISNWVSFVSKKEKTFILDLFSLLLIYIFYLFIYCHIFT</sequence>
<reference evidence="2" key="1">
    <citation type="submission" date="2019-03" db="EMBL/GenBank/DDBJ databases">
        <authorList>
            <person name="Mank J."/>
            <person name="Almeida P."/>
        </authorList>
    </citation>
    <scope>NUCLEOTIDE SEQUENCE</scope>
    <source>
        <strain evidence="2">78183</strain>
    </source>
</reference>
<keyword evidence="1" id="KW-0472">Membrane</keyword>
<keyword evidence="1" id="KW-0812">Transmembrane</keyword>
<organism evidence="2">
    <name type="scientific">Salix viminalis</name>
    <name type="common">Common osier</name>
    <name type="synonym">Basket willow</name>
    <dbReference type="NCBI Taxonomy" id="40686"/>
    <lineage>
        <taxon>Eukaryota</taxon>
        <taxon>Viridiplantae</taxon>
        <taxon>Streptophyta</taxon>
        <taxon>Embryophyta</taxon>
        <taxon>Tracheophyta</taxon>
        <taxon>Spermatophyta</taxon>
        <taxon>Magnoliopsida</taxon>
        <taxon>eudicotyledons</taxon>
        <taxon>Gunneridae</taxon>
        <taxon>Pentapetalae</taxon>
        <taxon>rosids</taxon>
        <taxon>fabids</taxon>
        <taxon>Malpighiales</taxon>
        <taxon>Salicaceae</taxon>
        <taxon>Saliceae</taxon>
        <taxon>Salix</taxon>
    </lineage>
</organism>
<evidence type="ECO:0000313" key="2">
    <source>
        <dbReference type="EMBL" id="VFU24832.1"/>
    </source>
</evidence>
<proteinExistence type="predicted"/>
<feature type="transmembrane region" description="Helical" evidence="1">
    <location>
        <begin position="80"/>
        <end position="98"/>
    </location>
</feature>
<feature type="transmembrane region" description="Helical" evidence="1">
    <location>
        <begin position="21"/>
        <end position="48"/>
    </location>
</feature>
<feature type="transmembrane region" description="Helical" evidence="1">
    <location>
        <begin position="54"/>
        <end position="73"/>
    </location>
</feature>
<dbReference type="EMBL" id="CAADRP010000202">
    <property type="protein sequence ID" value="VFU24832.1"/>
    <property type="molecule type" value="Genomic_DNA"/>
</dbReference>
<name>A0A6N2KA49_SALVM</name>
<evidence type="ECO:0000256" key="1">
    <source>
        <dbReference type="SAM" id="Phobius"/>
    </source>
</evidence>
<gene>
    <name evidence="2" type="ORF">SVIM_LOCUS50746</name>
</gene>
<dbReference type="AlphaFoldDB" id="A0A6N2KA49"/>
<keyword evidence="1" id="KW-1133">Transmembrane helix</keyword>